<dbReference type="NCBIfam" id="TIGR02227">
    <property type="entry name" value="sigpep_I_bact"/>
    <property type="match status" value="1"/>
</dbReference>
<dbReference type="AlphaFoldDB" id="A0A849HG46"/>
<evidence type="ECO:0000256" key="7">
    <source>
        <dbReference type="RuleBase" id="RU362042"/>
    </source>
</evidence>
<dbReference type="GO" id="GO:0009003">
    <property type="term" value="F:signal peptidase activity"/>
    <property type="evidence" value="ECO:0007669"/>
    <property type="project" value="UniProtKB-EC"/>
</dbReference>
<feature type="active site" evidence="6">
    <location>
        <position position="138"/>
    </location>
</feature>
<dbReference type="GO" id="GO:0004252">
    <property type="term" value="F:serine-type endopeptidase activity"/>
    <property type="evidence" value="ECO:0007669"/>
    <property type="project" value="InterPro"/>
</dbReference>
<keyword evidence="7" id="KW-0645">Protease</keyword>
<comment type="subcellular location">
    <subcellularLocation>
        <location evidence="2">Cell membrane</location>
        <topology evidence="2">Single-pass type II membrane protein</topology>
    </subcellularLocation>
    <subcellularLocation>
        <location evidence="7">Membrane</location>
        <topology evidence="7">Single-pass type II membrane protein</topology>
    </subcellularLocation>
</comment>
<dbReference type="EC" id="3.4.21.89" evidence="4 7"/>
<keyword evidence="7" id="KW-0812">Transmembrane</keyword>
<sequence length="251" mass="26526">MNPGPEPSDQDLATASSAADRQPDAKAGSGDAKGGPSWLLLIGIALVVMVLVRGLLVQSFYVPSGSMERTIEPGDRILVNKLVGADSIKRGDVVVFDGSTSWAVDDRTPHQDDGLIGRTLASIAKAIGIDVGEQDFIKRVIGLPGDRVVCCDSSGRLTVNGTAVQEPYIYPGDKPSELTFDIVVPKDRLWVMGDHRSDSADSRSHLGDPGGGTVRVDDVIGRAVVTYWPLSRTGGFDHPSQLAGIPRASTP</sequence>
<dbReference type="CDD" id="cd06530">
    <property type="entry name" value="S26_SPase_I"/>
    <property type="match status" value="1"/>
</dbReference>
<dbReference type="InterPro" id="IPR036286">
    <property type="entry name" value="LexA/Signal_pep-like_sf"/>
</dbReference>
<evidence type="ECO:0000313" key="11">
    <source>
        <dbReference type="Proteomes" id="UP000588586"/>
    </source>
</evidence>
<feature type="active site" evidence="6">
    <location>
        <position position="66"/>
    </location>
</feature>
<accession>A0A849HG46</accession>
<evidence type="ECO:0000256" key="5">
    <source>
        <dbReference type="ARBA" id="ARBA00022801"/>
    </source>
</evidence>
<evidence type="ECO:0000256" key="4">
    <source>
        <dbReference type="ARBA" id="ARBA00013208"/>
    </source>
</evidence>
<dbReference type="Gene3D" id="2.10.109.10">
    <property type="entry name" value="Umud Fragment, subunit A"/>
    <property type="match status" value="1"/>
</dbReference>
<keyword evidence="7" id="KW-1133">Transmembrane helix</keyword>
<dbReference type="RefSeq" id="WP_171242575.1">
    <property type="nucleotide sequence ID" value="NZ_JABEPQ010000001.1"/>
</dbReference>
<keyword evidence="5 7" id="KW-0378">Hydrolase</keyword>
<dbReference type="Proteomes" id="UP000588586">
    <property type="component" value="Unassembled WGS sequence"/>
</dbReference>
<evidence type="ECO:0000256" key="1">
    <source>
        <dbReference type="ARBA" id="ARBA00000677"/>
    </source>
</evidence>
<comment type="catalytic activity">
    <reaction evidence="1 7">
        <text>Cleavage of hydrophobic, N-terminal signal or leader sequences from secreted and periplasmic proteins.</text>
        <dbReference type="EC" id="3.4.21.89"/>
    </reaction>
</comment>
<dbReference type="PROSITE" id="PS00761">
    <property type="entry name" value="SPASE_I_3"/>
    <property type="match status" value="1"/>
</dbReference>
<comment type="similarity">
    <text evidence="3 7">Belongs to the peptidase S26 family.</text>
</comment>
<evidence type="ECO:0000256" key="6">
    <source>
        <dbReference type="PIRSR" id="PIRSR600223-1"/>
    </source>
</evidence>
<dbReference type="EMBL" id="JABEPQ010000001">
    <property type="protein sequence ID" value="NNM45574.1"/>
    <property type="molecule type" value="Genomic_DNA"/>
</dbReference>
<dbReference type="GO" id="GO:0005886">
    <property type="term" value="C:plasma membrane"/>
    <property type="evidence" value="ECO:0007669"/>
    <property type="project" value="UniProtKB-SubCell"/>
</dbReference>
<evidence type="ECO:0000256" key="8">
    <source>
        <dbReference type="SAM" id="MobiDB-lite"/>
    </source>
</evidence>
<evidence type="ECO:0000313" key="10">
    <source>
        <dbReference type="EMBL" id="NNM45574.1"/>
    </source>
</evidence>
<feature type="region of interest" description="Disordered" evidence="8">
    <location>
        <begin position="1"/>
        <end position="32"/>
    </location>
</feature>
<comment type="caution">
    <text evidence="10">The sequence shown here is derived from an EMBL/GenBank/DDBJ whole genome shotgun (WGS) entry which is preliminary data.</text>
</comment>
<dbReference type="PANTHER" id="PTHR43390:SF1">
    <property type="entry name" value="CHLOROPLAST PROCESSING PEPTIDASE"/>
    <property type="match status" value="1"/>
</dbReference>
<dbReference type="InterPro" id="IPR019758">
    <property type="entry name" value="Pept_S26A_signal_pept_1_CS"/>
</dbReference>
<dbReference type="PRINTS" id="PR00727">
    <property type="entry name" value="LEADERPTASE"/>
</dbReference>
<evidence type="ECO:0000256" key="2">
    <source>
        <dbReference type="ARBA" id="ARBA00004401"/>
    </source>
</evidence>
<dbReference type="GO" id="GO:0006465">
    <property type="term" value="P:signal peptide processing"/>
    <property type="evidence" value="ECO:0007669"/>
    <property type="project" value="InterPro"/>
</dbReference>
<organism evidence="10 11">
    <name type="scientific">Knoellia koreensis</name>
    <dbReference type="NCBI Taxonomy" id="2730921"/>
    <lineage>
        <taxon>Bacteria</taxon>
        <taxon>Bacillati</taxon>
        <taxon>Actinomycetota</taxon>
        <taxon>Actinomycetes</taxon>
        <taxon>Micrococcales</taxon>
        <taxon>Intrasporangiaceae</taxon>
        <taxon>Knoellia</taxon>
    </lineage>
</organism>
<dbReference type="SUPFAM" id="SSF51306">
    <property type="entry name" value="LexA/Signal peptidase"/>
    <property type="match status" value="1"/>
</dbReference>
<proteinExistence type="inferred from homology"/>
<keyword evidence="11" id="KW-1185">Reference proteome</keyword>
<reference evidence="10 11" key="1">
    <citation type="submission" date="2020-04" db="EMBL/GenBank/DDBJ databases">
        <title>Knoellia sp. isolate from air conditioner.</title>
        <authorList>
            <person name="Chea S."/>
            <person name="Kim D.-U."/>
        </authorList>
    </citation>
    <scope>NUCLEOTIDE SEQUENCE [LARGE SCALE GENOMIC DNA]</scope>
    <source>
        <strain evidence="10 11">DB2414S</strain>
    </source>
</reference>
<name>A0A849HG46_9MICO</name>
<feature type="domain" description="Peptidase S26" evidence="9">
    <location>
        <begin position="37"/>
        <end position="228"/>
    </location>
</feature>
<dbReference type="PANTHER" id="PTHR43390">
    <property type="entry name" value="SIGNAL PEPTIDASE I"/>
    <property type="match status" value="1"/>
</dbReference>
<gene>
    <name evidence="10" type="primary">lepB</name>
    <name evidence="10" type="ORF">HJG52_06080</name>
</gene>
<keyword evidence="7" id="KW-0472">Membrane</keyword>
<evidence type="ECO:0000256" key="3">
    <source>
        <dbReference type="ARBA" id="ARBA00009370"/>
    </source>
</evidence>
<feature type="transmembrane region" description="Helical" evidence="7">
    <location>
        <begin position="38"/>
        <end position="62"/>
    </location>
</feature>
<evidence type="ECO:0000259" key="9">
    <source>
        <dbReference type="Pfam" id="PF10502"/>
    </source>
</evidence>
<protein>
    <recommendedName>
        <fullName evidence="4 7">Signal peptidase I</fullName>
        <ecNumber evidence="4 7">3.4.21.89</ecNumber>
    </recommendedName>
</protein>
<dbReference type="InterPro" id="IPR000223">
    <property type="entry name" value="Pept_S26A_signal_pept_1"/>
</dbReference>
<dbReference type="Pfam" id="PF10502">
    <property type="entry name" value="Peptidase_S26"/>
    <property type="match status" value="1"/>
</dbReference>
<dbReference type="InterPro" id="IPR019533">
    <property type="entry name" value="Peptidase_S26"/>
</dbReference>